<organism evidence="1">
    <name type="scientific">marine sediment metagenome</name>
    <dbReference type="NCBI Taxonomy" id="412755"/>
    <lineage>
        <taxon>unclassified sequences</taxon>
        <taxon>metagenomes</taxon>
        <taxon>ecological metagenomes</taxon>
    </lineage>
</organism>
<protein>
    <recommendedName>
        <fullName evidence="2">Integrase SAM-like N-terminal domain-containing protein</fullName>
    </recommendedName>
</protein>
<comment type="caution">
    <text evidence="1">The sequence shown here is derived from an EMBL/GenBank/DDBJ whole genome shotgun (WGS) entry which is preliminary data.</text>
</comment>
<evidence type="ECO:0000313" key="1">
    <source>
        <dbReference type="EMBL" id="KKM00550.1"/>
    </source>
</evidence>
<reference evidence="1" key="1">
    <citation type="journal article" date="2015" name="Nature">
        <title>Complex archaea that bridge the gap between prokaryotes and eukaryotes.</title>
        <authorList>
            <person name="Spang A."/>
            <person name="Saw J.H."/>
            <person name="Jorgensen S.L."/>
            <person name="Zaremba-Niedzwiedzka K."/>
            <person name="Martijn J."/>
            <person name="Lind A.E."/>
            <person name="van Eijk R."/>
            <person name="Schleper C."/>
            <person name="Guy L."/>
            <person name="Ettema T.J."/>
        </authorList>
    </citation>
    <scope>NUCLEOTIDE SEQUENCE</scope>
</reference>
<feature type="non-terminal residue" evidence="1">
    <location>
        <position position="85"/>
    </location>
</feature>
<evidence type="ECO:0008006" key="2">
    <source>
        <dbReference type="Google" id="ProtNLM"/>
    </source>
</evidence>
<dbReference type="AlphaFoldDB" id="A0A0F9GNU1"/>
<gene>
    <name evidence="1" type="ORF">LCGC14_1803340</name>
</gene>
<name>A0A0F9GNU1_9ZZZZ</name>
<sequence length="85" mass="10245">MKKFKSFLSPLIQAYVDYQKASERWNETSYGSNLILFDRYCQKQYPDATVLSQKIVDNWCRKRKTENNNSCRSRIYVVVSFIRYL</sequence>
<proteinExistence type="predicted"/>
<dbReference type="EMBL" id="LAZR01017409">
    <property type="protein sequence ID" value="KKM00550.1"/>
    <property type="molecule type" value="Genomic_DNA"/>
</dbReference>
<accession>A0A0F9GNU1</accession>